<name>A0A6J7NV79_9ZZZZ</name>
<reference evidence="2" key="1">
    <citation type="submission" date="2020-05" db="EMBL/GenBank/DDBJ databases">
        <authorList>
            <person name="Chiriac C."/>
            <person name="Salcher M."/>
            <person name="Ghai R."/>
            <person name="Kavagutti S V."/>
        </authorList>
    </citation>
    <scope>NUCLEOTIDE SEQUENCE</scope>
</reference>
<evidence type="ECO:0000313" key="2">
    <source>
        <dbReference type="EMBL" id="CAB4994689.1"/>
    </source>
</evidence>
<dbReference type="EMBL" id="CAFBPA010000008">
    <property type="protein sequence ID" value="CAB4994689.1"/>
    <property type="molecule type" value="Genomic_DNA"/>
</dbReference>
<gene>
    <name evidence="2" type="ORF">UFOPK4043_00111</name>
</gene>
<feature type="region of interest" description="Disordered" evidence="1">
    <location>
        <begin position="1"/>
        <end position="23"/>
    </location>
</feature>
<dbReference type="AlphaFoldDB" id="A0A6J7NV79"/>
<protein>
    <submittedName>
        <fullName evidence="2">Unannotated protein</fullName>
    </submittedName>
</protein>
<sequence>MVPPITATPGRTQPTPSPSRSVGAELTGELTSMLGIRFTSFASVLLIVEKLAAPGWAINYIATPNPPKNK</sequence>
<evidence type="ECO:0000256" key="1">
    <source>
        <dbReference type="SAM" id="MobiDB-lite"/>
    </source>
</evidence>
<accession>A0A6J7NV79</accession>
<feature type="compositionally biased region" description="Polar residues" evidence="1">
    <location>
        <begin position="9"/>
        <end position="20"/>
    </location>
</feature>
<organism evidence="2">
    <name type="scientific">freshwater metagenome</name>
    <dbReference type="NCBI Taxonomy" id="449393"/>
    <lineage>
        <taxon>unclassified sequences</taxon>
        <taxon>metagenomes</taxon>
        <taxon>ecological metagenomes</taxon>
    </lineage>
</organism>
<proteinExistence type="predicted"/>